<dbReference type="PROSITE" id="PS51659">
    <property type="entry name" value="GT23"/>
    <property type="match status" value="1"/>
</dbReference>
<dbReference type="Gene3D" id="3.40.50.11350">
    <property type="match status" value="1"/>
</dbReference>
<reference evidence="10" key="2">
    <citation type="submission" date="2014-07" db="EMBL/GenBank/DDBJ databases">
        <authorList>
            <person name="Hull J."/>
        </authorList>
    </citation>
    <scope>NUCLEOTIDE SEQUENCE</scope>
</reference>
<evidence type="ECO:0000313" key="15">
    <source>
        <dbReference type="EMBL" id="JAG41131.1"/>
    </source>
</evidence>
<feature type="domain" description="SH3" evidence="6">
    <location>
        <begin position="120"/>
        <end position="181"/>
    </location>
</feature>
<keyword evidence="1 4" id="KW-0728">SH3 domain</keyword>
<evidence type="ECO:0000313" key="14">
    <source>
        <dbReference type="EMBL" id="JAG41027.1"/>
    </source>
</evidence>
<dbReference type="InterPro" id="IPR036028">
    <property type="entry name" value="SH3-like_dom_sf"/>
</dbReference>
<evidence type="ECO:0000313" key="12">
    <source>
        <dbReference type="EMBL" id="JAG41022.1"/>
    </source>
</evidence>
<evidence type="ECO:0000256" key="1">
    <source>
        <dbReference type="ARBA" id="ARBA00022443"/>
    </source>
</evidence>
<accession>A0A0A9Y6Q4</accession>
<dbReference type="EMBL" id="GBHO01002473">
    <property type="protein sequence ID" value="JAG41131.1"/>
    <property type="molecule type" value="Transcribed_RNA"/>
</dbReference>
<evidence type="ECO:0000313" key="10">
    <source>
        <dbReference type="EMBL" id="JAG28742.1"/>
    </source>
</evidence>
<name>A0A0A9Y6Q4_LYGHE</name>
<evidence type="ECO:0000313" key="11">
    <source>
        <dbReference type="EMBL" id="JAG28746.1"/>
    </source>
</evidence>
<dbReference type="EMBL" id="GBHO01014858">
    <property type="protein sequence ID" value="JAG28746.1"/>
    <property type="molecule type" value="Transcribed_RNA"/>
</dbReference>
<dbReference type="EMBL" id="GBHO01015624">
    <property type="protein sequence ID" value="JAG27980.1"/>
    <property type="molecule type" value="Transcribed_RNA"/>
</dbReference>
<dbReference type="InterPro" id="IPR035653">
    <property type="entry name" value="Fut8_SH3"/>
</dbReference>
<sequence length="199" mass="22568">MMHVEEYFKQIELTQKVTKKRIYLASDDVKVFKEVVSKYPEYEVVGDPEIAKSAAVSTRYSDGSLNGIIMDIYFLAQSDFLVCTFSSQVCRVAYEIMQSLHPDYASRFRSLDDIYYYGGQALHKRVAVMSHKATSPDQMDLEVGDLVGVAGNHWDGYSKGRNLRTNRIALYPSFKVDDVVEAVEFPPYAEVPLYDAGET</sequence>
<evidence type="ECO:0000313" key="13">
    <source>
        <dbReference type="EMBL" id="JAG41026.1"/>
    </source>
</evidence>
<evidence type="ECO:0000256" key="5">
    <source>
        <dbReference type="PROSITE-ProRule" id="PRU00992"/>
    </source>
</evidence>
<dbReference type="InterPro" id="IPR045573">
    <property type="entry name" value="Fut8_N_cat"/>
</dbReference>
<feature type="domain" description="GT23" evidence="7">
    <location>
        <begin position="1"/>
        <end position="111"/>
    </location>
</feature>
<evidence type="ECO:0000313" key="9">
    <source>
        <dbReference type="EMBL" id="JAG27980.1"/>
    </source>
</evidence>
<reference evidence="10" key="1">
    <citation type="journal article" date="2014" name="PLoS ONE">
        <title>Transcriptome-Based Identification of ABC Transporters in the Western Tarnished Plant Bug Lygus hesperus.</title>
        <authorList>
            <person name="Hull J.J."/>
            <person name="Chaney K."/>
            <person name="Geib S.M."/>
            <person name="Fabrick J.A."/>
            <person name="Brent C.S."/>
            <person name="Walsh D."/>
            <person name="Lavine L.C."/>
        </authorList>
    </citation>
    <scope>NUCLEOTIDE SEQUENCE</scope>
</reference>
<dbReference type="FunFam" id="2.30.30.40:FF:000070">
    <property type="entry name" value="Alpha-(1,6)-fucosyltransferase"/>
    <property type="match status" value="1"/>
</dbReference>
<evidence type="ECO:0000313" key="16">
    <source>
        <dbReference type="EMBL" id="JAG41132.1"/>
    </source>
</evidence>
<keyword evidence="2 5" id="KW-0328">Glycosyltransferase</keyword>
<dbReference type="PROSITE" id="PS50002">
    <property type="entry name" value="SH3"/>
    <property type="match status" value="1"/>
</dbReference>
<dbReference type="EMBL" id="GBHO01002472">
    <property type="protein sequence ID" value="JAG41132.1"/>
    <property type="molecule type" value="Transcribed_RNA"/>
</dbReference>
<organism evidence="10">
    <name type="scientific">Lygus hesperus</name>
    <name type="common">Western plant bug</name>
    <dbReference type="NCBI Taxonomy" id="30085"/>
    <lineage>
        <taxon>Eukaryota</taxon>
        <taxon>Metazoa</taxon>
        <taxon>Ecdysozoa</taxon>
        <taxon>Arthropoda</taxon>
        <taxon>Hexapoda</taxon>
        <taxon>Insecta</taxon>
        <taxon>Pterygota</taxon>
        <taxon>Neoptera</taxon>
        <taxon>Paraneoptera</taxon>
        <taxon>Hemiptera</taxon>
        <taxon>Heteroptera</taxon>
        <taxon>Panheteroptera</taxon>
        <taxon>Cimicomorpha</taxon>
        <taxon>Miridae</taxon>
        <taxon>Mirini</taxon>
        <taxon>Lygus</taxon>
    </lineage>
</organism>
<comment type="similarity">
    <text evidence="5">Belongs to the glycosyltransferase 23 family.</text>
</comment>
<protein>
    <submittedName>
        <fullName evidence="10">Alpha-(1,6)-fucosyltransferase</fullName>
    </submittedName>
</protein>
<dbReference type="PANTHER" id="PTHR13132:SF29">
    <property type="entry name" value="ALPHA-(1,6)-FUCOSYLTRANSFERASE"/>
    <property type="match status" value="1"/>
</dbReference>
<dbReference type="Pfam" id="PF19745">
    <property type="entry name" value="FUT8_N_cat"/>
    <property type="match status" value="1"/>
</dbReference>
<keyword evidence="3 5" id="KW-0808">Transferase</keyword>
<dbReference type="EMBL" id="GBHO01015630">
    <property type="protein sequence ID" value="JAG27974.1"/>
    <property type="molecule type" value="Transcribed_RNA"/>
</dbReference>
<dbReference type="EMBL" id="GBHO01002578">
    <property type="protein sequence ID" value="JAG41026.1"/>
    <property type="molecule type" value="Transcribed_RNA"/>
</dbReference>
<evidence type="ECO:0000313" key="18">
    <source>
        <dbReference type="EMBL" id="JAG49363.1"/>
    </source>
</evidence>
<proteinExistence type="inferred from homology"/>
<dbReference type="EMBL" id="GBHO01002467">
    <property type="protein sequence ID" value="JAG41137.1"/>
    <property type="molecule type" value="Transcribed_RNA"/>
</dbReference>
<evidence type="ECO:0000259" key="7">
    <source>
        <dbReference type="PROSITE" id="PS51659"/>
    </source>
</evidence>
<dbReference type="PANTHER" id="PTHR13132">
    <property type="entry name" value="ALPHA- 1,6 -FUCOSYLTRANSFERASE"/>
    <property type="match status" value="1"/>
</dbReference>
<evidence type="ECO:0000313" key="8">
    <source>
        <dbReference type="EMBL" id="JAG27974.1"/>
    </source>
</evidence>
<dbReference type="EMBL" id="GBHO01002582">
    <property type="protein sequence ID" value="JAG41022.1"/>
    <property type="molecule type" value="Transcribed_RNA"/>
</dbReference>
<evidence type="ECO:0000259" key="6">
    <source>
        <dbReference type="PROSITE" id="PS50002"/>
    </source>
</evidence>
<dbReference type="AlphaFoldDB" id="A0A0A9Y6Q4"/>
<dbReference type="InterPro" id="IPR027350">
    <property type="entry name" value="GT23_dom"/>
</dbReference>
<dbReference type="EMBL" id="GBHO01014862">
    <property type="protein sequence ID" value="JAG28742.1"/>
    <property type="molecule type" value="Transcribed_RNA"/>
</dbReference>
<dbReference type="GO" id="GO:0046921">
    <property type="term" value="F:alpha-(1-&gt;6)-fucosyltransferase activity"/>
    <property type="evidence" value="ECO:0007669"/>
    <property type="project" value="TreeGrafter"/>
</dbReference>
<dbReference type="CDD" id="cd11792">
    <property type="entry name" value="SH3_Fut8"/>
    <property type="match status" value="1"/>
</dbReference>
<evidence type="ECO:0000313" key="17">
    <source>
        <dbReference type="EMBL" id="JAG41137.1"/>
    </source>
</evidence>
<gene>
    <name evidence="10" type="primary">FucT6_7</name>
    <name evidence="15" type="synonym">FucT6_1</name>
    <name evidence="11" type="synonym">FucT6_10</name>
    <name evidence="9" type="synonym">FucT6_2</name>
    <name evidence="12" type="synonym">FucT6_3</name>
    <name evidence="14" type="synonym">FucT6_4</name>
    <name evidence="13" type="synonym">FucT6_5</name>
    <name evidence="16" type="synonym">FucT6_6</name>
    <name evidence="17" type="synonym">FucT6_8</name>
    <name evidence="8" type="synonym">FucT6_9</name>
    <name evidence="14" type="ORF">CM83_93642</name>
    <name evidence="9" type="ORF">CM83_93644</name>
    <name evidence="13" type="ORF">CM83_93647</name>
    <name evidence="12" type="ORF">CM83_93649</name>
    <name evidence="8" type="ORF">CM83_93651</name>
    <name evidence="11" type="ORF">CM83_93653</name>
    <name evidence="10" type="ORF">CM83_93655</name>
    <name evidence="17" type="ORF">CM83_93657</name>
    <name evidence="16" type="ORF">CM83_93659</name>
    <name evidence="15" type="ORF">CM83_93661</name>
</gene>
<evidence type="ECO:0000256" key="3">
    <source>
        <dbReference type="ARBA" id="ARBA00022679"/>
    </source>
</evidence>
<dbReference type="InterPro" id="IPR001452">
    <property type="entry name" value="SH3_domain"/>
</dbReference>
<evidence type="ECO:0000256" key="2">
    <source>
        <dbReference type="ARBA" id="ARBA00022676"/>
    </source>
</evidence>
<dbReference type="EMBL" id="GBHO01002577">
    <property type="protein sequence ID" value="JAG41027.1"/>
    <property type="molecule type" value="Transcribed_RNA"/>
</dbReference>
<dbReference type="GO" id="GO:0006487">
    <property type="term" value="P:protein N-linked glycosylation"/>
    <property type="evidence" value="ECO:0007669"/>
    <property type="project" value="TreeGrafter"/>
</dbReference>
<dbReference type="Gene3D" id="2.30.30.40">
    <property type="entry name" value="SH3 Domains"/>
    <property type="match status" value="1"/>
</dbReference>
<evidence type="ECO:0000256" key="4">
    <source>
        <dbReference type="PROSITE-ProRule" id="PRU00192"/>
    </source>
</evidence>
<reference evidence="18" key="3">
    <citation type="submission" date="2014-09" db="EMBL/GenBank/DDBJ databases">
        <authorList>
            <person name="Magalhaes I.L.F."/>
            <person name="Oliveira U."/>
            <person name="Santos F.R."/>
            <person name="Vidigal T.H.D.A."/>
            <person name="Brescovit A.D."/>
            <person name="Santos A.J."/>
        </authorList>
    </citation>
    <scope>NUCLEOTIDE SEQUENCE</scope>
</reference>
<dbReference type="SUPFAM" id="SSF50044">
    <property type="entry name" value="SH3-domain"/>
    <property type="match status" value="1"/>
</dbReference>
<dbReference type="EMBL" id="GBRD01016463">
    <property type="protein sequence ID" value="JAG49363.1"/>
    <property type="molecule type" value="Transcribed_RNA"/>
</dbReference>
<comment type="caution">
    <text evidence="5">Lacks conserved residue(s) required for the propagation of feature annotation.</text>
</comment>